<evidence type="ECO:0000256" key="6">
    <source>
        <dbReference type="ARBA" id="ARBA00023134"/>
    </source>
</evidence>
<evidence type="ECO:0000313" key="10">
    <source>
        <dbReference type="Proteomes" id="UP001056681"/>
    </source>
</evidence>
<keyword evidence="7" id="KW-0501">Molybdenum cofactor biosynthesis</keyword>
<accession>A0ABY4SZ57</accession>
<dbReference type="CDD" id="cd02503">
    <property type="entry name" value="MobA"/>
    <property type="match status" value="1"/>
</dbReference>
<keyword evidence="1" id="KW-0963">Cytoplasm</keyword>
<dbReference type="PANTHER" id="PTHR19136">
    <property type="entry name" value="MOLYBDENUM COFACTOR GUANYLYLTRANSFERASE"/>
    <property type="match status" value="1"/>
</dbReference>
<keyword evidence="9" id="KW-0548">Nucleotidyltransferase</keyword>
<dbReference type="InterPro" id="IPR025877">
    <property type="entry name" value="MobA-like_NTP_Trfase"/>
</dbReference>
<evidence type="ECO:0000256" key="4">
    <source>
        <dbReference type="ARBA" id="ARBA00022741"/>
    </source>
</evidence>
<evidence type="ECO:0000259" key="8">
    <source>
        <dbReference type="Pfam" id="PF12804"/>
    </source>
</evidence>
<proteinExistence type="predicted"/>
<dbReference type="EMBL" id="CP063231">
    <property type="protein sequence ID" value="URL57998.1"/>
    <property type="molecule type" value="Genomic_DNA"/>
</dbReference>
<keyword evidence="4" id="KW-0547">Nucleotide-binding</keyword>
<dbReference type="GO" id="GO:0016779">
    <property type="term" value="F:nucleotidyltransferase activity"/>
    <property type="evidence" value="ECO:0007669"/>
    <property type="project" value="UniProtKB-KW"/>
</dbReference>
<sequence length="177" mass="18914">MILGLVLAGGLSSRMGEDKALLRIGGRTLLERTTEVLRDAGATRVAISGARDGGIPDRWPQTGPVGGIASAALVLPDGEWLVVPVDMPRLGSDVLLPLLAERSEAVTHWQDHPLPMRLRMDAVMREALADAMTRTGRACSVFGLQTRVGATTLPLDGLDTRGLLNCNTPDEWREANA</sequence>
<keyword evidence="10" id="KW-1185">Reference proteome</keyword>
<dbReference type="Pfam" id="PF12804">
    <property type="entry name" value="NTP_transf_3"/>
    <property type="match status" value="1"/>
</dbReference>
<dbReference type="RefSeq" id="WP_250338784.1">
    <property type="nucleotide sequence ID" value="NZ_CP063231.1"/>
</dbReference>
<dbReference type="Gene3D" id="3.90.550.10">
    <property type="entry name" value="Spore Coat Polysaccharide Biosynthesis Protein SpsA, Chain A"/>
    <property type="match status" value="1"/>
</dbReference>
<evidence type="ECO:0000256" key="1">
    <source>
        <dbReference type="ARBA" id="ARBA00022490"/>
    </source>
</evidence>
<protein>
    <submittedName>
        <fullName evidence="9">Molybdenum cofactor guanylyltransferase</fullName>
    </submittedName>
</protein>
<reference evidence="9" key="1">
    <citation type="submission" date="2020-10" db="EMBL/GenBank/DDBJ databases">
        <title>Whole-genome sequence of Luteibacter sp. EIF3.</title>
        <authorList>
            <person name="Friedrich I."/>
            <person name="Hertel R."/>
            <person name="Daniel R."/>
        </authorList>
    </citation>
    <scope>NUCLEOTIDE SEQUENCE</scope>
    <source>
        <strain evidence="9">EIF3</strain>
    </source>
</reference>
<name>A0ABY4SZ57_9GAMM</name>
<evidence type="ECO:0000256" key="3">
    <source>
        <dbReference type="ARBA" id="ARBA00022723"/>
    </source>
</evidence>
<keyword evidence="3" id="KW-0479">Metal-binding</keyword>
<evidence type="ECO:0000256" key="7">
    <source>
        <dbReference type="ARBA" id="ARBA00023150"/>
    </source>
</evidence>
<dbReference type="PANTHER" id="PTHR19136:SF81">
    <property type="entry name" value="MOLYBDENUM COFACTOR GUANYLYLTRANSFERASE"/>
    <property type="match status" value="1"/>
</dbReference>
<organism evidence="9 10">
    <name type="scientific">Luteibacter flocculans</name>
    <dbReference type="NCBI Taxonomy" id="2780091"/>
    <lineage>
        <taxon>Bacteria</taxon>
        <taxon>Pseudomonadati</taxon>
        <taxon>Pseudomonadota</taxon>
        <taxon>Gammaproteobacteria</taxon>
        <taxon>Lysobacterales</taxon>
        <taxon>Rhodanobacteraceae</taxon>
        <taxon>Luteibacter</taxon>
    </lineage>
</organism>
<evidence type="ECO:0000313" key="9">
    <source>
        <dbReference type="EMBL" id="URL57998.1"/>
    </source>
</evidence>
<dbReference type="SUPFAM" id="SSF53448">
    <property type="entry name" value="Nucleotide-diphospho-sugar transferases"/>
    <property type="match status" value="1"/>
</dbReference>
<dbReference type="Proteomes" id="UP001056681">
    <property type="component" value="Chromosome"/>
</dbReference>
<evidence type="ECO:0000256" key="5">
    <source>
        <dbReference type="ARBA" id="ARBA00022842"/>
    </source>
</evidence>
<gene>
    <name evidence="9" type="ORF">IM816_15530</name>
</gene>
<keyword evidence="6" id="KW-0342">GTP-binding</keyword>
<feature type="domain" description="MobA-like NTP transferase" evidence="8">
    <location>
        <begin position="4"/>
        <end position="131"/>
    </location>
</feature>
<keyword evidence="5" id="KW-0460">Magnesium</keyword>
<dbReference type="InterPro" id="IPR029044">
    <property type="entry name" value="Nucleotide-diphossugar_trans"/>
</dbReference>
<evidence type="ECO:0000256" key="2">
    <source>
        <dbReference type="ARBA" id="ARBA00022679"/>
    </source>
</evidence>
<dbReference type="InterPro" id="IPR013482">
    <property type="entry name" value="Molybde_CF_guanTrfase"/>
</dbReference>
<keyword evidence="2" id="KW-0808">Transferase</keyword>